<comment type="similarity">
    <text evidence="3">Belongs to the PTPS family.</text>
</comment>
<evidence type="ECO:0000256" key="6">
    <source>
        <dbReference type="ARBA" id="ARBA00022723"/>
    </source>
</evidence>
<evidence type="ECO:0000256" key="8">
    <source>
        <dbReference type="ARBA" id="ARBA00023007"/>
    </source>
</evidence>
<evidence type="ECO:0000256" key="3">
    <source>
        <dbReference type="ARBA" id="ARBA00009164"/>
    </source>
</evidence>
<organism evidence="11 12">
    <name type="scientific">Lynx canadensis</name>
    <name type="common">Canada lynx</name>
    <name type="synonym">Felis canadensis</name>
    <dbReference type="NCBI Taxonomy" id="61383"/>
    <lineage>
        <taxon>Eukaryota</taxon>
        <taxon>Metazoa</taxon>
        <taxon>Chordata</taxon>
        <taxon>Craniata</taxon>
        <taxon>Vertebrata</taxon>
        <taxon>Euteleostomi</taxon>
        <taxon>Mammalia</taxon>
        <taxon>Eutheria</taxon>
        <taxon>Laurasiatheria</taxon>
        <taxon>Carnivora</taxon>
        <taxon>Feliformia</taxon>
        <taxon>Felidae</taxon>
        <taxon>Felinae</taxon>
        <taxon>Lynx</taxon>
    </lineage>
</organism>
<reference evidence="11" key="1">
    <citation type="submission" date="2025-08" db="UniProtKB">
        <authorList>
            <consortium name="Ensembl"/>
        </authorList>
    </citation>
    <scope>IDENTIFICATION</scope>
</reference>
<dbReference type="AlphaFoldDB" id="A0A667H521"/>
<keyword evidence="9" id="KW-0456">Lyase</keyword>
<dbReference type="GO" id="GO:0005739">
    <property type="term" value="C:mitochondrion"/>
    <property type="evidence" value="ECO:0007669"/>
    <property type="project" value="TreeGrafter"/>
</dbReference>
<evidence type="ECO:0000256" key="10">
    <source>
        <dbReference type="ARBA" id="ARBA00025266"/>
    </source>
</evidence>
<accession>A0A667H521</accession>
<evidence type="ECO:0000313" key="12">
    <source>
        <dbReference type="Proteomes" id="UP000472241"/>
    </source>
</evidence>
<dbReference type="UniPathway" id="UPA00849">
    <property type="reaction ID" value="UER00819"/>
</dbReference>
<dbReference type="Ensembl" id="ENSLCNT00005007225.1">
    <property type="protein sequence ID" value="ENSLCNP00005006430.1"/>
    <property type="gene ID" value="ENSLCNG00005004277.1"/>
</dbReference>
<dbReference type="PANTHER" id="PTHR12589:SF7">
    <property type="entry name" value="6-PYRUVOYL TETRAHYDROBIOPTERIN SYNTHASE"/>
    <property type="match status" value="1"/>
</dbReference>
<keyword evidence="12" id="KW-1185">Reference proteome</keyword>
<dbReference type="FunFam" id="3.30.479.10:FF:000003">
    <property type="entry name" value="6-pyruvoyl tetrahydrobiopterin synthase"/>
    <property type="match status" value="1"/>
</dbReference>
<name>A0A667H521_LYNCA</name>
<evidence type="ECO:0000256" key="9">
    <source>
        <dbReference type="ARBA" id="ARBA00023239"/>
    </source>
</evidence>
<reference evidence="11" key="2">
    <citation type="submission" date="2025-09" db="UniProtKB">
        <authorList>
            <consortium name="Ensembl"/>
        </authorList>
    </citation>
    <scope>IDENTIFICATION</scope>
</reference>
<keyword evidence="8" id="KW-0783">Tetrahydrobiopterin biosynthesis</keyword>
<dbReference type="Proteomes" id="UP000472241">
    <property type="component" value="Unplaced"/>
</dbReference>
<dbReference type="PANTHER" id="PTHR12589">
    <property type="entry name" value="PYRUVOYL TETRAHYDROBIOPTERIN SYNTHASE"/>
    <property type="match status" value="1"/>
</dbReference>
<evidence type="ECO:0000256" key="1">
    <source>
        <dbReference type="ARBA" id="ARBA00001947"/>
    </source>
</evidence>
<dbReference type="GO" id="GO:0006729">
    <property type="term" value="P:tetrahydrobiopterin biosynthetic process"/>
    <property type="evidence" value="ECO:0007669"/>
    <property type="project" value="UniProtKB-UniPathway"/>
</dbReference>
<dbReference type="InterPro" id="IPR007115">
    <property type="entry name" value="6-PTP_synth/QueD"/>
</dbReference>
<evidence type="ECO:0000256" key="5">
    <source>
        <dbReference type="ARBA" id="ARBA00015587"/>
    </source>
</evidence>
<keyword evidence="6" id="KW-0479">Metal-binding</keyword>
<comment type="cofactor">
    <cofactor evidence="1">
        <name>Zn(2+)</name>
        <dbReference type="ChEBI" id="CHEBI:29105"/>
    </cofactor>
</comment>
<dbReference type="GO" id="GO:0046872">
    <property type="term" value="F:metal ion binding"/>
    <property type="evidence" value="ECO:0007669"/>
    <property type="project" value="UniProtKB-KW"/>
</dbReference>
<evidence type="ECO:0000256" key="2">
    <source>
        <dbReference type="ARBA" id="ARBA00005126"/>
    </source>
</evidence>
<dbReference type="Pfam" id="PF01242">
    <property type="entry name" value="PTPS"/>
    <property type="match status" value="1"/>
</dbReference>
<proteinExistence type="inferred from homology"/>
<dbReference type="GO" id="GO:0003874">
    <property type="term" value="F:6-pyruvoyltetrahydropterin synthase activity"/>
    <property type="evidence" value="ECO:0007669"/>
    <property type="project" value="UniProtKB-EC"/>
</dbReference>
<evidence type="ECO:0000256" key="4">
    <source>
        <dbReference type="ARBA" id="ARBA00013100"/>
    </source>
</evidence>
<evidence type="ECO:0000256" key="7">
    <source>
        <dbReference type="ARBA" id="ARBA00022833"/>
    </source>
</evidence>
<keyword evidence="7" id="KW-0862">Zinc</keyword>
<dbReference type="InterPro" id="IPR038418">
    <property type="entry name" value="6-PTP_synth/QueD_sf"/>
</dbReference>
<comment type="pathway">
    <text evidence="2">Cofactor biosynthesis; tetrahydrobiopterin biosynthesis; tetrahydrobiopterin from 7,8-dihydroneopterin triphosphate: step 1/3.</text>
</comment>
<dbReference type="Gene3D" id="3.30.479.10">
    <property type="entry name" value="6-pyruvoyl tetrahydropterin synthase/QueD"/>
    <property type="match status" value="1"/>
</dbReference>
<evidence type="ECO:0000313" key="11">
    <source>
        <dbReference type="Ensembl" id="ENSLCNP00005006430.1"/>
    </source>
</evidence>
<protein>
    <recommendedName>
        <fullName evidence="5">6-pyruvoyl tetrahydrobiopterin synthase</fullName>
        <ecNumber evidence="4">4.2.3.12</ecNumber>
    </recommendedName>
</protein>
<dbReference type="SUPFAM" id="SSF55620">
    <property type="entry name" value="Tetrahydrobiopterin biosynthesis enzymes-like"/>
    <property type="match status" value="1"/>
</dbReference>
<comment type="function">
    <text evidence="10">Involved in the biosynthesis of tetrahydrobiopterin, an essential cofactor of aromatic amino acid hydroxylases. Catalyzes the transformation of 7,8-dihydroneopterin triphosphate into 6-pyruvoyl tetrahydropterin.</text>
</comment>
<sequence length="144" mass="16275">MNPTTNQVGRQAKNTTQLSHLISLRATYWLHSTSLSNEENLKLFGNANNPNGHVHNYKVVVTVHGEIDPITGIVMKVTDLKEYMEEAIMEPLDHKNLHLNIPYFADVVSMTEKVAVYIWENLQKFLPLGVLFKSIWGCLGGSVR</sequence>
<dbReference type="EC" id="4.2.3.12" evidence="4"/>